<dbReference type="HOGENOM" id="CLU_1252640_0_0_1"/>
<sequence length="221" mass="25106">MSFFSKLSKMFNPFGGAIDYKEVVLFSFRQQQKLDKWRIVTDQEVGGFTTAAFKFNPSDQFAEFSGIISKKLPTNNSRIKSTGYAGVFGKIDLSDYDLNTFNRISVRVKSDKRTYSIALLKSCEKQTMYKSIFATTPNQWETVEVPLNEFFKVHKGVVEMDLSKIETKGIDSIGFVQTDKAEGEFNLKIEYIKLIQSQSTLNSLDSRMISSTGRIIYPPSV</sequence>
<evidence type="ECO:0000313" key="7">
    <source>
        <dbReference type="Proteomes" id="UP000002195"/>
    </source>
</evidence>
<organism evidence="6 7">
    <name type="scientific">Dictyostelium discoideum</name>
    <name type="common">Social amoeba</name>
    <dbReference type="NCBI Taxonomy" id="44689"/>
    <lineage>
        <taxon>Eukaryota</taxon>
        <taxon>Amoebozoa</taxon>
        <taxon>Evosea</taxon>
        <taxon>Eumycetozoa</taxon>
        <taxon>Dictyostelia</taxon>
        <taxon>Dictyosteliales</taxon>
        <taxon>Dictyosteliaceae</taxon>
        <taxon>Dictyostelium</taxon>
    </lineage>
</organism>
<comment type="subcellular location">
    <subcellularLocation>
        <location evidence="1">Mitochondrion</location>
    </subcellularLocation>
</comment>
<dbReference type="RefSeq" id="XP_643376.1">
    <property type="nucleotide sequence ID" value="XM_638284.1"/>
</dbReference>
<dbReference type="GeneID" id="8620260"/>
<evidence type="ECO:0000259" key="5">
    <source>
        <dbReference type="Pfam" id="PF08547"/>
    </source>
</evidence>
<dbReference type="Gene3D" id="2.60.120.430">
    <property type="entry name" value="Galactose-binding lectin"/>
    <property type="match status" value="1"/>
</dbReference>
<dbReference type="InterPro" id="IPR013857">
    <property type="entry name" value="NADH-UbQ_OxRdtase-assoc_prot30"/>
</dbReference>
<keyword evidence="4" id="KW-0143">Chaperone</keyword>
<evidence type="ECO:0000313" key="6">
    <source>
        <dbReference type="EMBL" id="EAL69443.1"/>
    </source>
</evidence>
<dbReference type="PANTHER" id="PTHR13194:SF18">
    <property type="entry name" value="COMPLEX I INTERMEDIATE-ASSOCIATED PROTEIN 30, MITOCHONDRIAL"/>
    <property type="match status" value="1"/>
</dbReference>
<evidence type="ECO:0000256" key="4">
    <source>
        <dbReference type="ARBA" id="ARBA00023186"/>
    </source>
</evidence>
<dbReference type="InterPro" id="IPR008979">
    <property type="entry name" value="Galactose-bd-like_sf"/>
</dbReference>
<reference evidence="6 7" key="1">
    <citation type="journal article" date="2005" name="Nature">
        <title>The genome of the social amoeba Dictyostelium discoideum.</title>
        <authorList>
            <consortium name="The Dictyostelium discoideum Sequencing Consortium"/>
            <person name="Eichinger L."/>
            <person name="Pachebat J.A."/>
            <person name="Glockner G."/>
            <person name="Rajandream M.A."/>
            <person name="Sucgang R."/>
            <person name="Berriman M."/>
            <person name="Song J."/>
            <person name="Olsen R."/>
            <person name="Szafranski K."/>
            <person name="Xu Q."/>
            <person name="Tunggal B."/>
            <person name="Kummerfeld S."/>
            <person name="Madera M."/>
            <person name="Konfortov B.A."/>
            <person name="Rivero F."/>
            <person name="Bankier A.T."/>
            <person name="Lehmann R."/>
            <person name="Hamlin N."/>
            <person name="Davies R."/>
            <person name="Gaudet P."/>
            <person name="Fey P."/>
            <person name="Pilcher K."/>
            <person name="Chen G."/>
            <person name="Saunders D."/>
            <person name="Sodergren E."/>
            <person name="Davis P."/>
            <person name="Kerhornou A."/>
            <person name="Nie X."/>
            <person name="Hall N."/>
            <person name="Anjard C."/>
            <person name="Hemphill L."/>
            <person name="Bason N."/>
            <person name="Farbrother P."/>
            <person name="Desany B."/>
            <person name="Just E."/>
            <person name="Morio T."/>
            <person name="Rost R."/>
            <person name="Churcher C."/>
            <person name="Cooper J."/>
            <person name="Haydock S."/>
            <person name="van Driessche N."/>
            <person name="Cronin A."/>
            <person name="Goodhead I."/>
            <person name="Muzny D."/>
            <person name="Mourier T."/>
            <person name="Pain A."/>
            <person name="Lu M."/>
            <person name="Harper D."/>
            <person name="Lindsay R."/>
            <person name="Hauser H."/>
            <person name="James K."/>
            <person name="Quiles M."/>
            <person name="Madan Babu M."/>
            <person name="Saito T."/>
            <person name="Buchrieser C."/>
            <person name="Wardroper A."/>
            <person name="Felder M."/>
            <person name="Thangavelu M."/>
            <person name="Johnson D."/>
            <person name="Knights A."/>
            <person name="Loulseged H."/>
            <person name="Mungall K."/>
            <person name="Oliver K."/>
            <person name="Price C."/>
            <person name="Quail M.A."/>
            <person name="Urushihara H."/>
            <person name="Hernandez J."/>
            <person name="Rabbinowitsch E."/>
            <person name="Steffen D."/>
            <person name="Sanders M."/>
            <person name="Ma J."/>
            <person name="Kohara Y."/>
            <person name="Sharp S."/>
            <person name="Simmonds M."/>
            <person name="Spiegler S."/>
            <person name="Tivey A."/>
            <person name="Sugano S."/>
            <person name="White B."/>
            <person name="Walker D."/>
            <person name="Woodward J."/>
            <person name="Winckler T."/>
            <person name="Tanaka Y."/>
            <person name="Shaulsky G."/>
            <person name="Schleicher M."/>
            <person name="Weinstock G."/>
            <person name="Rosenthal A."/>
            <person name="Cox E.C."/>
            <person name="Chisholm R.L."/>
            <person name="Gibbs R."/>
            <person name="Loomis W.F."/>
            <person name="Platzer M."/>
            <person name="Kay R.R."/>
            <person name="Williams J."/>
            <person name="Dear P.H."/>
            <person name="Noegel A.A."/>
            <person name="Barrell B."/>
            <person name="Kuspa A."/>
        </authorList>
    </citation>
    <scope>NUCLEOTIDE SEQUENCE [LARGE SCALE GENOMIC DNA]</scope>
    <source>
        <strain evidence="6 7">AX4</strain>
    </source>
</reference>
<dbReference type="InterPro" id="IPR039131">
    <property type="entry name" value="NDUFAF1"/>
</dbReference>
<keyword evidence="7" id="KW-1185">Reference proteome</keyword>
<dbReference type="AlphaFoldDB" id="Q552K6"/>
<dbReference type="EMBL" id="AAFI02000013">
    <property type="protein sequence ID" value="EAL69443.1"/>
    <property type="molecule type" value="Genomic_DNA"/>
</dbReference>
<dbReference type="GO" id="GO:0006120">
    <property type="term" value="P:mitochondrial electron transport, NADH to ubiquinone"/>
    <property type="evidence" value="ECO:0000318"/>
    <property type="project" value="GO_Central"/>
</dbReference>
<dbReference type="OMA" id="WIKAVAQ"/>
<dbReference type="GO" id="GO:0051082">
    <property type="term" value="F:unfolded protein binding"/>
    <property type="evidence" value="ECO:0000318"/>
    <property type="project" value="GO_Central"/>
</dbReference>
<dbReference type="PhylomeDB" id="Q552K6"/>
<evidence type="ECO:0000256" key="1">
    <source>
        <dbReference type="ARBA" id="ARBA00004173"/>
    </source>
</evidence>
<accession>Q552K6</accession>
<dbReference type="GO" id="GO:0032981">
    <property type="term" value="P:mitochondrial respiratory chain complex I assembly"/>
    <property type="evidence" value="ECO:0000318"/>
    <property type="project" value="GO_Central"/>
</dbReference>
<feature type="domain" description="NADH:ubiquinone oxidoreductase intermediate-associated protein 30" evidence="5">
    <location>
        <begin position="26"/>
        <end position="189"/>
    </location>
</feature>
<evidence type="ECO:0000256" key="3">
    <source>
        <dbReference type="ARBA" id="ARBA00023128"/>
    </source>
</evidence>
<name>Q552K6_DICDI</name>
<dbReference type="InParanoid" id="Q552K6"/>
<gene>
    <name evidence="6" type="ORF">DDB_G0275973</name>
</gene>
<dbReference type="dictyBase" id="DDB_G0275973"/>
<dbReference type="Proteomes" id="UP000002195">
    <property type="component" value="Unassembled WGS sequence"/>
</dbReference>
<dbReference type="PANTHER" id="PTHR13194">
    <property type="entry name" value="COMPLEX I INTERMEDIATE-ASSOCIATED PROTEIN 30"/>
    <property type="match status" value="1"/>
</dbReference>
<proteinExistence type="inferred from homology"/>
<keyword evidence="3" id="KW-0496">Mitochondrion</keyword>
<dbReference type="GO" id="GO:0005739">
    <property type="term" value="C:mitochondrion"/>
    <property type="evidence" value="ECO:0000318"/>
    <property type="project" value="GO_Central"/>
</dbReference>
<evidence type="ECO:0000256" key="2">
    <source>
        <dbReference type="ARBA" id="ARBA00007884"/>
    </source>
</evidence>
<comment type="similarity">
    <text evidence="2">Belongs to the CIA30 family.</text>
</comment>
<protein>
    <recommendedName>
        <fullName evidence="5">NADH:ubiquinone oxidoreductase intermediate-associated protein 30 domain-containing protein</fullName>
    </recommendedName>
</protein>
<dbReference type="FunCoup" id="Q552K6">
    <property type="interactions" value="274"/>
</dbReference>
<dbReference type="SUPFAM" id="SSF49785">
    <property type="entry name" value="Galactose-binding domain-like"/>
    <property type="match status" value="1"/>
</dbReference>
<dbReference type="PaxDb" id="44689-DDB0203539"/>
<dbReference type="eggNOG" id="KOG2435">
    <property type="taxonomic scope" value="Eukaryota"/>
</dbReference>
<dbReference type="KEGG" id="ddi:DDB_G0275973"/>
<dbReference type="VEuPathDB" id="AmoebaDB:DDB_G0275973"/>
<comment type="caution">
    <text evidence="6">The sequence shown here is derived from an EMBL/GenBank/DDBJ whole genome shotgun (WGS) entry which is preliminary data.</text>
</comment>
<dbReference type="Pfam" id="PF08547">
    <property type="entry name" value="CIA30"/>
    <property type="match status" value="1"/>
</dbReference>
<dbReference type="STRING" id="44689.Q552K6"/>